<keyword evidence="3" id="KW-1185">Reference proteome</keyword>
<evidence type="ECO:0000313" key="2">
    <source>
        <dbReference type="EMBL" id="SEO13445.1"/>
    </source>
</evidence>
<evidence type="ECO:0000313" key="3">
    <source>
        <dbReference type="Proteomes" id="UP000199054"/>
    </source>
</evidence>
<dbReference type="GO" id="GO:0016791">
    <property type="term" value="F:phosphatase activity"/>
    <property type="evidence" value="ECO:0007669"/>
    <property type="project" value="TreeGrafter"/>
</dbReference>
<dbReference type="PANTHER" id="PTHR48100:SF59">
    <property type="entry name" value="ADENOSYLCOBALAMIN_ALPHA-RIBAZOLE PHOSPHATASE"/>
    <property type="match status" value="1"/>
</dbReference>
<sequence length="195" mass="21324">MAPLFYLAGARAMYPDLYLMRHGQTEWNLAGRLQGRLDSPLTDKGIAQAERQRGLVAGVDAARYASTQGRAQASARIVFDGAAFAGDDRLVEIDIGDHAGSSYAALRARMPEIFTGGRLDWYDRVPGGEGFSGLEARCRAFLDGLTGPALIVTHGITLRMLRVLALGWPMARLPHYSVEQGAVHVIRDGRSEIWR</sequence>
<dbReference type="STRING" id="34002.SAMN04489859_103720"/>
<dbReference type="PIRSF" id="PIRSF000709">
    <property type="entry name" value="6PFK_2-Ptase"/>
    <property type="match status" value="1"/>
</dbReference>
<proteinExistence type="predicted"/>
<dbReference type="SUPFAM" id="SSF53254">
    <property type="entry name" value="Phosphoglycerate mutase-like"/>
    <property type="match status" value="1"/>
</dbReference>
<dbReference type="CDD" id="cd07067">
    <property type="entry name" value="HP_PGM_like"/>
    <property type="match status" value="1"/>
</dbReference>
<dbReference type="Gene3D" id="3.40.50.1240">
    <property type="entry name" value="Phosphoglycerate mutase-like"/>
    <property type="match status" value="1"/>
</dbReference>
<gene>
    <name evidence="2" type="ORF">SAMN04489859_103720</name>
</gene>
<dbReference type="PROSITE" id="PS00175">
    <property type="entry name" value="PG_MUTASE"/>
    <property type="match status" value="1"/>
</dbReference>
<dbReference type="EMBL" id="FODE01000037">
    <property type="protein sequence ID" value="SEO13445.1"/>
    <property type="molecule type" value="Genomic_DNA"/>
</dbReference>
<dbReference type="InterPro" id="IPR001345">
    <property type="entry name" value="PG/BPGM_mutase_AS"/>
</dbReference>
<dbReference type="PANTHER" id="PTHR48100">
    <property type="entry name" value="BROAD-SPECIFICITY PHOSPHATASE YOR283W-RELATED"/>
    <property type="match status" value="1"/>
</dbReference>
<feature type="binding site" evidence="1">
    <location>
        <begin position="21"/>
        <end position="28"/>
    </location>
    <ligand>
        <name>substrate</name>
    </ligand>
</feature>
<feature type="binding site" evidence="1">
    <location>
        <position position="70"/>
    </location>
    <ligand>
        <name>substrate</name>
    </ligand>
</feature>
<protein>
    <submittedName>
        <fullName evidence="2">Probable phosphoglycerate mutase</fullName>
    </submittedName>
</protein>
<dbReference type="GO" id="GO:0005737">
    <property type="term" value="C:cytoplasm"/>
    <property type="evidence" value="ECO:0007669"/>
    <property type="project" value="TreeGrafter"/>
</dbReference>
<dbReference type="InterPro" id="IPR013078">
    <property type="entry name" value="His_Pase_superF_clade-1"/>
</dbReference>
<organism evidence="2 3">
    <name type="scientific">Paracoccus alcaliphilus</name>
    <dbReference type="NCBI Taxonomy" id="34002"/>
    <lineage>
        <taxon>Bacteria</taxon>
        <taxon>Pseudomonadati</taxon>
        <taxon>Pseudomonadota</taxon>
        <taxon>Alphaproteobacteria</taxon>
        <taxon>Rhodobacterales</taxon>
        <taxon>Paracoccaceae</taxon>
        <taxon>Paracoccus</taxon>
    </lineage>
</organism>
<dbReference type="InterPro" id="IPR029033">
    <property type="entry name" value="His_PPase_superfam"/>
</dbReference>
<dbReference type="AlphaFoldDB" id="A0A1H8M7Y9"/>
<reference evidence="2 3" key="1">
    <citation type="submission" date="2016-10" db="EMBL/GenBank/DDBJ databases">
        <authorList>
            <person name="de Groot N.N."/>
        </authorList>
    </citation>
    <scope>NUCLEOTIDE SEQUENCE [LARGE SCALE GENOMIC DNA]</scope>
    <source>
        <strain evidence="2 3">DSM 8512</strain>
    </source>
</reference>
<dbReference type="Proteomes" id="UP000199054">
    <property type="component" value="Unassembled WGS sequence"/>
</dbReference>
<dbReference type="InterPro" id="IPR050275">
    <property type="entry name" value="PGM_Phosphatase"/>
</dbReference>
<evidence type="ECO:0000256" key="1">
    <source>
        <dbReference type="PIRSR" id="PIRSR613078-2"/>
    </source>
</evidence>
<dbReference type="RefSeq" id="WP_244519316.1">
    <property type="nucleotide sequence ID" value="NZ_CP067124.1"/>
</dbReference>
<dbReference type="Pfam" id="PF00300">
    <property type="entry name" value="His_Phos_1"/>
    <property type="match status" value="1"/>
</dbReference>
<name>A0A1H8M7Y9_9RHOB</name>
<accession>A0A1H8M7Y9</accession>
<dbReference type="SMART" id="SM00855">
    <property type="entry name" value="PGAM"/>
    <property type="match status" value="1"/>
</dbReference>